<dbReference type="EMBL" id="CAJOBE010004936">
    <property type="protein sequence ID" value="CAF3953923.1"/>
    <property type="molecule type" value="Genomic_DNA"/>
</dbReference>
<accession>A0A819L1R2</accession>
<feature type="non-terminal residue" evidence="2">
    <location>
        <position position="1"/>
    </location>
</feature>
<reference evidence="2" key="1">
    <citation type="submission" date="2021-02" db="EMBL/GenBank/DDBJ databases">
        <authorList>
            <person name="Nowell W R."/>
        </authorList>
    </citation>
    <scope>NUCLEOTIDE SEQUENCE</scope>
</reference>
<sequence>CEENVPECLVEGVDYESAVVSGLLTAGDTQQQQQDEIKMIDEEKNDQEYVDDNTRQSVRQN</sequence>
<proteinExistence type="predicted"/>
<dbReference type="Proteomes" id="UP000663874">
    <property type="component" value="Unassembled WGS sequence"/>
</dbReference>
<gene>
    <name evidence="2" type="ORF">FNK824_LOCUS23386</name>
</gene>
<comment type="caution">
    <text evidence="2">The sequence shown here is derived from an EMBL/GenBank/DDBJ whole genome shotgun (WGS) entry which is preliminary data.</text>
</comment>
<organism evidence="2 3">
    <name type="scientific">Rotaria sordida</name>
    <dbReference type="NCBI Taxonomy" id="392033"/>
    <lineage>
        <taxon>Eukaryota</taxon>
        <taxon>Metazoa</taxon>
        <taxon>Spiralia</taxon>
        <taxon>Gnathifera</taxon>
        <taxon>Rotifera</taxon>
        <taxon>Eurotatoria</taxon>
        <taxon>Bdelloidea</taxon>
        <taxon>Philodinida</taxon>
        <taxon>Philodinidae</taxon>
        <taxon>Rotaria</taxon>
    </lineage>
</organism>
<protein>
    <submittedName>
        <fullName evidence="2">Uncharacterized protein</fullName>
    </submittedName>
</protein>
<feature type="region of interest" description="Disordered" evidence="1">
    <location>
        <begin position="42"/>
        <end position="61"/>
    </location>
</feature>
<dbReference type="AlphaFoldDB" id="A0A819L1R2"/>
<evidence type="ECO:0000313" key="3">
    <source>
        <dbReference type="Proteomes" id="UP000663874"/>
    </source>
</evidence>
<name>A0A819L1R2_9BILA</name>
<evidence type="ECO:0000256" key="1">
    <source>
        <dbReference type="SAM" id="MobiDB-lite"/>
    </source>
</evidence>
<evidence type="ECO:0000313" key="2">
    <source>
        <dbReference type="EMBL" id="CAF3953923.1"/>
    </source>
</evidence>